<evidence type="ECO:0000313" key="5">
    <source>
        <dbReference type="Proteomes" id="UP000747399"/>
    </source>
</evidence>
<dbReference type="InterPro" id="IPR051681">
    <property type="entry name" value="Ser/Thr_Kinases-Pseudokinases"/>
</dbReference>
<dbReference type="EMBL" id="BNCO01000044">
    <property type="protein sequence ID" value="GIL61223.1"/>
    <property type="molecule type" value="Genomic_DNA"/>
</dbReference>
<dbReference type="Proteomes" id="UP000747399">
    <property type="component" value="Unassembled WGS sequence"/>
</dbReference>
<evidence type="ECO:0000259" key="3">
    <source>
        <dbReference type="PROSITE" id="PS50112"/>
    </source>
</evidence>
<feature type="compositionally biased region" description="Low complexity" evidence="1">
    <location>
        <begin position="870"/>
        <end position="884"/>
    </location>
</feature>
<feature type="region of interest" description="Disordered" evidence="1">
    <location>
        <begin position="1"/>
        <end position="50"/>
    </location>
</feature>
<dbReference type="GO" id="GO:0005524">
    <property type="term" value="F:ATP binding"/>
    <property type="evidence" value="ECO:0007669"/>
    <property type="project" value="InterPro"/>
</dbReference>
<sequence length="1411" mass="146975">MGQCLSQSSCASRPSDSGGRPCHKVQHVVNSNLTSPLPADEQRPQQAAKAEDKCLELYPFPSSASDGTSTQPSAAYFTTESSVARDTPSQVVKHCHADARQLAVERKLNSTGAPLPQSEQQFTSLAVPSACVSSSIASSGCRLANPQQDARAVKDRREDAAVNPDEIVVSQGGCCGPVKRKELKAMEGPDLSISTREAHDNGLSGLPHDLIRYGAPRPANEEARMATVRALRTMEMQDCPELDLILKVICRIYQAPAACVTLLDSDHVFICSAEGTMSPTHRPWSVAMCPWMLLGPNPSAMAVGDLAADARFAKSLHVAGGTRSYLTSPLVASNGHRLGAICFTDVKPRRFDAGDCRLMNNCAELAIRALESHLNVKERLGLSSPKHRGKPLARRLGSGSGTRAGGNDLDTDDGTLMEEYANRVRDVAEVDEAVVLLLDSRTPGWTILYVSPSWDELTGMDRAEVMGATLNEVMAHVNGDPRVVWEGVEREAAAGKAFVTPRVYCKVSPAVTFYLSFRPAGSDDLDDQTVTLGVPASVPQAVSAATSKLFFARLHTTPDPPANTAVQSAAASNILTTGRRLPPNIAINPVQGLTEMFQGLVVGQVLGQGSYGTVYHARWHGVDVAIKVQDMHIRNTEERARAEFEVGLGQRLHHVNVVHTLSHASALLERNHASGALDSNGSNVWNAGLQFAPLGFTVTSRASACAGACGRESTAPDSTENLAMGLVGAPAFIPFFLGNNDESAASSVHGDSAKDQPSLVDGPDPLTTDGGASNGGGEATGLQPISAAALAAAPPSSLTVASGPNALVCVALPSGAHVPMLRNPQRPGAAVGPAAAALAAAAAAAGGCVMPALNFARGSSRSGSPHCPGTATPSATAARTPAPTSHCNIGPAAAGIAKIGPSLIPRSGEESLVSEAAGRVTARASVTHLADNAMAATRVTAMSRANGSVGSCATADGDDADGAGGGAALTLVPFLTSSAMAAAGCSIAAEVDGVAPPVTHGGANGLSKGCFGSTFQYSSGTRGSAGCGAVVSTIQNLALDLALEGDGKKGPVHLLKNQLQQPGTGGQESGGEEGDRTFKAEDVQQPERQQSKELFRCEQARESTLRQQPQHSGTLALSGTYNGMPLLPYVDGGAGGFGIMNIISGATPRVAPGGGASGVECHNTATGVCTTMQGAIEADLSGLSYPLDVRLWMVLEFMDKGSLQDAIDRGWLREGRTTDHGPDYPAVLATAQDIAAAVAHLHSHDVVHGDLSAVNILLQSVRQQGDGSKRNDVPVDSSGRGFVAKVSDFGLSMQLKRTNEAVKTGAYGTITHMAPEVLRDSALSKPADVYSIGVLLWQMVTGSRPWAGLSHLQVSVEVGTNMRQLQWPSWVHSGVRLLGQRCLSPKPDERPTAAQMQAELAELMRQVPQYG</sequence>
<protein>
    <recommendedName>
        <fullName evidence="6">Protein kinase domain-containing protein</fullName>
    </recommendedName>
</protein>
<feature type="region of interest" description="Disordered" evidence="1">
    <location>
        <begin position="382"/>
        <end position="412"/>
    </location>
</feature>
<evidence type="ECO:0000256" key="1">
    <source>
        <dbReference type="SAM" id="MobiDB-lite"/>
    </source>
</evidence>
<feature type="domain" description="Protein kinase" evidence="2">
    <location>
        <begin position="1038"/>
        <end position="1404"/>
    </location>
</feature>
<dbReference type="PANTHER" id="PTHR44329">
    <property type="entry name" value="SERINE/THREONINE-PROTEIN KINASE TNNI3K-RELATED"/>
    <property type="match status" value="1"/>
</dbReference>
<dbReference type="InterPro" id="IPR001245">
    <property type="entry name" value="Ser-Thr/Tyr_kinase_cat_dom"/>
</dbReference>
<evidence type="ECO:0000313" key="4">
    <source>
        <dbReference type="EMBL" id="GIL61223.1"/>
    </source>
</evidence>
<dbReference type="SUPFAM" id="SSF55781">
    <property type="entry name" value="GAF domain-like"/>
    <property type="match status" value="1"/>
</dbReference>
<reference evidence="4" key="1">
    <citation type="journal article" date="2021" name="Proc. Natl. Acad. Sci. U.S.A.">
        <title>Three genomes in the algal genus Volvox reveal the fate of a haploid sex-determining region after a transition to homothallism.</title>
        <authorList>
            <person name="Yamamoto K."/>
            <person name="Hamaji T."/>
            <person name="Kawai-Toyooka H."/>
            <person name="Matsuzaki R."/>
            <person name="Takahashi F."/>
            <person name="Nishimura Y."/>
            <person name="Kawachi M."/>
            <person name="Noguchi H."/>
            <person name="Minakuchi Y."/>
            <person name="Umen J.G."/>
            <person name="Toyoda A."/>
            <person name="Nozaki H."/>
        </authorList>
    </citation>
    <scope>NUCLEOTIDE SEQUENCE</scope>
    <source>
        <strain evidence="4">NIES-3780</strain>
    </source>
</reference>
<comment type="caution">
    <text evidence="4">The sequence shown here is derived from an EMBL/GenBank/DDBJ whole genome shotgun (WGS) entry which is preliminary data.</text>
</comment>
<dbReference type="InterPro" id="IPR029016">
    <property type="entry name" value="GAF-like_dom_sf"/>
</dbReference>
<gene>
    <name evidence="4" type="ORF">Vafri_15628</name>
</gene>
<dbReference type="InterPro" id="IPR000719">
    <property type="entry name" value="Prot_kinase_dom"/>
</dbReference>
<organism evidence="4 5">
    <name type="scientific">Volvox africanus</name>
    <dbReference type="NCBI Taxonomy" id="51714"/>
    <lineage>
        <taxon>Eukaryota</taxon>
        <taxon>Viridiplantae</taxon>
        <taxon>Chlorophyta</taxon>
        <taxon>core chlorophytes</taxon>
        <taxon>Chlorophyceae</taxon>
        <taxon>CS clade</taxon>
        <taxon>Chlamydomonadales</taxon>
        <taxon>Volvocaceae</taxon>
        <taxon>Volvox</taxon>
    </lineage>
</organism>
<accession>A0A8J4BLP7</accession>
<dbReference type="Gene3D" id="3.30.200.20">
    <property type="entry name" value="Phosphorylase Kinase, domain 1"/>
    <property type="match status" value="1"/>
</dbReference>
<dbReference type="PROSITE" id="PS00109">
    <property type="entry name" value="PROTEIN_KINASE_TYR"/>
    <property type="match status" value="1"/>
</dbReference>
<dbReference type="InterPro" id="IPR008266">
    <property type="entry name" value="Tyr_kinase_AS"/>
</dbReference>
<feature type="region of interest" description="Disordered" evidence="1">
    <location>
        <begin position="859"/>
        <end position="884"/>
    </location>
</feature>
<dbReference type="InterPro" id="IPR011009">
    <property type="entry name" value="Kinase-like_dom_sf"/>
</dbReference>
<dbReference type="InterPro" id="IPR000014">
    <property type="entry name" value="PAS"/>
</dbReference>
<dbReference type="PROSITE" id="PS50112">
    <property type="entry name" value="PAS"/>
    <property type="match status" value="1"/>
</dbReference>
<dbReference type="GO" id="GO:0004674">
    <property type="term" value="F:protein serine/threonine kinase activity"/>
    <property type="evidence" value="ECO:0007669"/>
    <property type="project" value="TreeGrafter"/>
</dbReference>
<dbReference type="PANTHER" id="PTHR44329:SF214">
    <property type="entry name" value="PROTEIN KINASE DOMAIN-CONTAINING PROTEIN"/>
    <property type="match status" value="1"/>
</dbReference>
<feature type="compositionally biased region" description="Basic and acidic residues" evidence="1">
    <location>
        <begin position="1073"/>
        <end position="1082"/>
    </location>
</feature>
<evidence type="ECO:0000259" key="2">
    <source>
        <dbReference type="PROSITE" id="PS50011"/>
    </source>
</evidence>
<feature type="compositionally biased region" description="Polar residues" evidence="1">
    <location>
        <begin position="1"/>
        <end position="15"/>
    </location>
</feature>
<feature type="region of interest" description="Disordered" evidence="1">
    <location>
        <begin position="744"/>
        <end position="780"/>
    </location>
</feature>
<dbReference type="Pfam" id="PF07714">
    <property type="entry name" value="PK_Tyr_Ser-Thr"/>
    <property type="match status" value="1"/>
</dbReference>
<name>A0A8J4BLP7_9CHLO</name>
<dbReference type="Gene3D" id="3.30.450.40">
    <property type="match status" value="1"/>
</dbReference>
<feature type="domain" description="PAS" evidence="3">
    <location>
        <begin position="420"/>
        <end position="467"/>
    </location>
</feature>
<evidence type="ECO:0008006" key="6">
    <source>
        <dbReference type="Google" id="ProtNLM"/>
    </source>
</evidence>
<keyword evidence="5" id="KW-1185">Reference proteome</keyword>
<dbReference type="Gene3D" id="1.10.510.10">
    <property type="entry name" value="Transferase(Phosphotransferase) domain 1"/>
    <property type="match status" value="1"/>
</dbReference>
<dbReference type="SUPFAM" id="SSF56112">
    <property type="entry name" value="Protein kinase-like (PK-like)"/>
    <property type="match status" value="1"/>
</dbReference>
<dbReference type="PROSITE" id="PS50011">
    <property type="entry name" value="PROTEIN_KINASE_DOM"/>
    <property type="match status" value="1"/>
</dbReference>
<proteinExistence type="predicted"/>
<feature type="region of interest" description="Disordered" evidence="1">
    <location>
        <begin position="1058"/>
        <end position="1092"/>
    </location>
</feature>
<dbReference type="Gene3D" id="3.30.450.20">
    <property type="entry name" value="PAS domain"/>
    <property type="match status" value="1"/>
</dbReference>